<dbReference type="CDD" id="cd00086">
    <property type="entry name" value="homeodomain"/>
    <property type="match status" value="1"/>
</dbReference>
<dbReference type="GO" id="GO:0000978">
    <property type="term" value="F:RNA polymerase II cis-regulatory region sequence-specific DNA binding"/>
    <property type="evidence" value="ECO:0007669"/>
    <property type="project" value="TreeGrafter"/>
</dbReference>
<dbReference type="SMART" id="SM00389">
    <property type="entry name" value="HOX"/>
    <property type="match status" value="1"/>
</dbReference>
<evidence type="ECO:0000256" key="7">
    <source>
        <dbReference type="SAM" id="MobiDB-lite"/>
    </source>
</evidence>
<feature type="compositionally biased region" description="Basic and acidic residues" evidence="7">
    <location>
        <begin position="283"/>
        <end position="295"/>
    </location>
</feature>
<protein>
    <submittedName>
        <fullName evidence="10">POU6 protein</fullName>
    </submittedName>
</protein>
<evidence type="ECO:0000259" key="8">
    <source>
        <dbReference type="PROSITE" id="PS50071"/>
    </source>
</evidence>
<dbReference type="PROSITE" id="PS50071">
    <property type="entry name" value="HOMEOBOX_2"/>
    <property type="match status" value="1"/>
</dbReference>
<dbReference type="InterPro" id="IPR001356">
    <property type="entry name" value="HD"/>
</dbReference>
<evidence type="ECO:0000313" key="10">
    <source>
        <dbReference type="EMBL" id="AIC75301.1"/>
    </source>
</evidence>
<proteinExistence type="evidence at transcript level"/>
<feature type="domain" description="POU-specific" evidence="9">
    <location>
        <begin position="130"/>
        <end position="204"/>
    </location>
</feature>
<dbReference type="InterPro" id="IPR000327">
    <property type="entry name" value="POU_dom"/>
</dbReference>
<dbReference type="AlphaFoldDB" id="A0A068AZV7"/>
<feature type="domain" description="Homeobox" evidence="8">
    <location>
        <begin position="214"/>
        <end position="274"/>
    </location>
</feature>
<evidence type="ECO:0000259" key="9">
    <source>
        <dbReference type="PROSITE" id="PS51179"/>
    </source>
</evidence>
<feature type="DNA-binding region" description="Homeobox" evidence="5">
    <location>
        <begin position="216"/>
        <end position="275"/>
    </location>
</feature>
<dbReference type="Pfam" id="PF00157">
    <property type="entry name" value="Pou"/>
    <property type="match status" value="1"/>
</dbReference>
<evidence type="ECO:0000256" key="6">
    <source>
        <dbReference type="RuleBase" id="RU000682"/>
    </source>
</evidence>
<dbReference type="PROSITE" id="PS51179">
    <property type="entry name" value="POU_3"/>
    <property type="match status" value="1"/>
</dbReference>
<organism evidence="10">
    <name type="scientific">Aurelia sp. DG-2014</name>
    <dbReference type="NCBI Taxonomy" id="1507770"/>
    <lineage>
        <taxon>Eukaryota</taxon>
        <taxon>Metazoa</taxon>
        <taxon>Cnidaria</taxon>
        <taxon>Scyphozoa</taxon>
        <taxon>Semaeostomeae</taxon>
        <taxon>Ulmaridae</taxon>
        <taxon>Aurelia</taxon>
    </lineage>
</organism>
<dbReference type="SUPFAM" id="SSF46689">
    <property type="entry name" value="Homeodomain-like"/>
    <property type="match status" value="1"/>
</dbReference>
<dbReference type="SUPFAM" id="SSF47413">
    <property type="entry name" value="lambda repressor-like DNA-binding domains"/>
    <property type="match status" value="1"/>
</dbReference>
<evidence type="ECO:0000256" key="5">
    <source>
        <dbReference type="PROSITE-ProRule" id="PRU00108"/>
    </source>
</evidence>
<evidence type="ECO:0000256" key="3">
    <source>
        <dbReference type="ARBA" id="ARBA00023155"/>
    </source>
</evidence>
<dbReference type="InterPro" id="IPR010982">
    <property type="entry name" value="Lambda_DNA-bd_dom_sf"/>
</dbReference>
<keyword evidence="2 5" id="KW-0238">DNA-binding</keyword>
<keyword evidence="3 5" id="KW-0371">Homeobox</keyword>
<dbReference type="Gene3D" id="1.10.10.60">
    <property type="entry name" value="Homeodomain-like"/>
    <property type="match status" value="1"/>
</dbReference>
<dbReference type="GO" id="GO:0005634">
    <property type="term" value="C:nucleus"/>
    <property type="evidence" value="ECO:0007669"/>
    <property type="project" value="UniProtKB-SubCell"/>
</dbReference>
<dbReference type="PANTHER" id="PTHR11636:SF5">
    <property type="entry name" value="POU DOMAIN MOTIF 3, ISOFORM F"/>
    <property type="match status" value="1"/>
</dbReference>
<keyword evidence="4 5" id="KW-0539">Nucleus</keyword>
<dbReference type="InterPro" id="IPR009057">
    <property type="entry name" value="Homeodomain-like_sf"/>
</dbReference>
<dbReference type="InterPro" id="IPR050255">
    <property type="entry name" value="POU_domain_TF"/>
</dbReference>
<dbReference type="SMART" id="SM00352">
    <property type="entry name" value="POU"/>
    <property type="match status" value="1"/>
</dbReference>
<evidence type="ECO:0000256" key="2">
    <source>
        <dbReference type="ARBA" id="ARBA00023125"/>
    </source>
</evidence>
<dbReference type="Gene3D" id="1.10.260.40">
    <property type="entry name" value="lambda repressor-like DNA-binding domains"/>
    <property type="match status" value="1"/>
</dbReference>
<dbReference type="InterPro" id="IPR013847">
    <property type="entry name" value="POU"/>
</dbReference>
<accession>A0A068AZV7</accession>
<sequence length="535" mass="58834">MAENELEAGKEIEEKIVEELARRHMQFVAENQDSTQGQGGSSPPEEAVGENALSAALQFQNQVPDNQDQNQEIGGPGGNQVLGNGVIGNQLVGQAKSLYFQMKFNSDGTTVTQAIPNPSPNLRRSFSSKEDHGLTDEMQEFIRAFKSKRMSLGYTQEDIGRELSEMNGPTYSQSFISRFEGKQLGMKAAERMRPILEAFLQQKEDEGSKNMKFGKKRRRRTCFTHEAQKLLNDHFLKNPKPTPDEIQMIANELGFDLSTVKVWFCNRKQNLKRQGQPIPDNSLKSELEARRKQPDGNETVEAHFQNALTVPASQVKHILSASPPTGNVTNLPFILSQDGNVTIVTSPNSLQGAHILPQFIASSSSQQLVLSQVPFVQTVSAMNQGMSGVVTVPTVQPVQVLAARQLPAQVLYQSAQVNTVSVTDEGQRVVAHTVTSSRKSEAEAALLAGQFSHAVTRTNELSGVSPAMITRTITNEIGGSITDQTMEEQLHSQAGGQIRRQPVEVIAIDDNMDDPRDMTRLKSPDVAKKLRTMTS</sequence>
<gene>
    <name evidence="10" type="primary">POU6</name>
</gene>
<dbReference type="PRINTS" id="PR00028">
    <property type="entry name" value="POUDOMAIN"/>
</dbReference>
<feature type="region of interest" description="Disordered" evidence="7">
    <location>
        <begin position="274"/>
        <end position="296"/>
    </location>
</feature>
<dbReference type="EMBL" id="KJ632396">
    <property type="protein sequence ID" value="AIC75301.1"/>
    <property type="molecule type" value="mRNA"/>
</dbReference>
<name>A0A068AZV7_9CNID</name>
<comment type="subcellular location">
    <subcellularLocation>
        <location evidence="1 5 6">Nucleus</location>
    </subcellularLocation>
</comment>
<feature type="region of interest" description="Disordered" evidence="7">
    <location>
        <begin position="25"/>
        <end position="48"/>
    </location>
</feature>
<dbReference type="GO" id="GO:0000981">
    <property type="term" value="F:DNA-binding transcription factor activity, RNA polymerase II-specific"/>
    <property type="evidence" value="ECO:0007669"/>
    <property type="project" value="TreeGrafter"/>
</dbReference>
<dbReference type="Pfam" id="PF00046">
    <property type="entry name" value="Homeodomain"/>
    <property type="match status" value="1"/>
</dbReference>
<dbReference type="PANTHER" id="PTHR11636">
    <property type="entry name" value="POU DOMAIN"/>
    <property type="match status" value="1"/>
</dbReference>
<reference evidence="10" key="1">
    <citation type="journal article" date="2014" name="Mol. Biol. Evol.">
        <title>The early expansion and evolutionary dynamics of POU class genes.</title>
        <authorList>
            <person name="Gold D.A."/>
            <person name="Gates R.D."/>
            <person name="Jacobs D.K."/>
        </authorList>
    </citation>
    <scope>NUCLEOTIDE SEQUENCE</scope>
</reference>
<evidence type="ECO:0000256" key="4">
    <source>
        <dbReference type="ARBA" id="ARBA00023242"/>
    </source>
</evidence>
<evidence type="ECO:0000256" key="1">
    <source>
        <dbReference type="ARBA" id="ARBA00004123"/>
    </source>
</evidence>